<keyword evidence="2" id="KW-1185">Reference proteome</keyword>
<dbReference type="AlphaFoldDB" id="W9SA19"/>
<gene>
    <name evidence="1" type="ORF">L484_011880</name>
</gene>
<dbReference type="eggNOG" id="ENOG502QS96">
    <property type="taxonomic scope" value="Eukaryota"/>
</dbReference>
<dbReference type="STRING" id="981085.W9SA19"/>
<dbReference type="Proteomes" id="UP000030645">
    <property type="component" value="Unassembled WGS sequence"/>
</dbReference>
<dbReference type="PANTHER" id="PTHR33566">
    <property type="entry name" value="EN/SPM-LIKE TRANSPOSON-RELATED"/>
    <property type="match status" value="1"/>
</dbReference>
<accession>W9SA19</accession>
<proteinExistence type="predicted"/>
<dbReference type="EMBL" id="KE345942">
    <property type="protein sequence ID" value="EXC21438.1"/>
    <property type="molecule type" value="Genomic_DNA"/>
</dbReference>
<evidence type="ECO:0008006" key="3">
    <source>
        <dbReference type="Google" id="ProtNLM"/>
    </source>
</evidence>
<protein>
    <recommendedName>
        <fullName evidence="3">Protein DEFECTIVE IN MERISTEM SILENCING 3</fullName>
    </recommendedName>
</protein>
<evidence type="ECO:0000313" key="1">
    <source>
        <dbReference type="EMBL" id="EXC21438.1"/>
    </source>
</evidence>
<evidence type="ECO:0000313" key="2">
    <source>
        <dbReference type="Proteomes" id="UP000030645"/>
    </source>
</evidence>
<name>W9SA19_9ROSA</name>
<sequence>MSTKKCRFNLSTLQLSTDQVTTRTQSVLALERRFSLHMFADGLFIWSEIPPQNEKEKQKGSRYRVNSAMFQPNNQLLNRGLLKNLSLFLFGSTGGSSRLFTLSIHANSLPMQEPAALMQVDPNANSVVEVKDDAQNGGFSQAESIIHYSKRLQDDLHMIGMKIKQHEDNIKFLKSQKNKLDDSILDLQVALGKYHSSSATTIENEDPSHRQSEEEIHEQITQQEKSAAGILCQLKARHSSQASHLTLAKDVLGIVATLGKVGDDNLSRLFSEYLGMENMLAIVCKTYEGVKALEIYDKEGCINKGSGLHGLGASIGRALEGRFIVVCLENLRHESKAPPLPYAGDFVPDDPQRRLDLLKPRLANGECPPGFLGFAVNMINVDTTNLFCVTSSGHGLRETLFYFLFSRLQVYKTRAEMLNALPCISDGALSLDGGMIRATGVFSLGLRQDVDVRFPKASLASSLPETYKKQIQELKWKKEKMMEDIKRERALLDNAKFKFDRKKQEFLKFLAESSSYASQLLQKADGDPLKTAMLVDEFYCISFHRKED</sequence>
<dbReference type="PANTHER" id="PTHR33566:SF6">
    <property type="entry name" value="PROTEIN DEFECTIVE IN MERISTEM SILENCING 3"/>
    <property type="match status" value="1"/>
</dbReference>
<reference evidence="2" key="1">
    <citation type="submission" date="2013-01" db="EMBL/GenBank/DDBJ databases">
        <title>Draft Genome Sequence of a Mulberry Tree, Morus notabilis C.K. Schneid.</title>
        <authorList>
            <person name="He N."/>
            <person name="Zhao S."/>
        </authorList>
    </citation>
    <scope>NUCLEOTIDE SEQUENCE</scope>
</reference>
<organism evidence="1 2">
    <name type="scientific">Morus notabilis</name>
    <dbReference type="NCBI Taxonomy" id="981085"/>
    <lineage>
        <taxon>Eukaryota</taxon>
        <taxon>Viridiplantae</taxon>
        <taxon>Streptophyta</taxon>
        <taxon>Embryophyta</taxon>
        <taxon>Tracheophyta</taxon>
        <taxon>Spermatophyta</taxon>
        <taxon>Magnoliopsida</taxon>
        <taxon>eudicotyledons</taxon>
        <taxon>Gunneridae</taxon>
        <taxon>Pentapetalae</taxon>
        <taxon>rosids</taxon>
        <taxon>fabids</taxon>
        <taxon>Rosales</taxon>
        <taxon>Moraceae</taxon>
        <taxon>Moreae</taxon>
        <taxon>Morus</taxon>
    </lineage>
</organism>